<evidence type="ECO:0000256" key="6">
    <source>
        <dbReference type="SAM" id="Coils"/>
    </source>
</evidence>
<dbReference type="InterPro" id="IPR042177">
    <property type="entry name" value="Cell/Rod_1"/>
</dbReference>
<dbReference type="PANTHER" id="PTHR34138">
    <property type="entry name" value="CELL SHAPE-DETERMINING PROTEIN MREC"/>
    <property type="match status" value="1"/>
</dbReference>
<name>A0A0H3AA94_NITV4</name>
<dbReference type="InterPro" id="IPR042175">
    <property type="entry name" value="Cell/Rod_MreC_2"/>
</dbReference>
<dbReference type="HOGENOM" id="CLU_042663_1_0_7"/>
<dbReference type="GO" id="GO:0008360">
    <property type="term" value="P:regulation of cell shape"/>
    <property type="evidence" value="ECO:0007669"/>
    <property type="project" value="UniProtKB-KW"/>
</dbReference>
<dbReference type="NCBIfam" id="TIGR00219">
    <property type="entry name" value="mreC"/>
    <property type="match status" value="1"/>
</dbReference>
<evidence type="ECO:0000259" key="9">
    <source>
        <dbReference type="Pfam" id="PF04085"/>
    </source>
</evidence>
<evidence type="ECO:0000256" key="2">
    <source>
        <dbReference type="ARBA" id="ARBA00013855"/>
    </source>
</evidence>
<keyword evidence="8" id="KW-1133">Transmembrane helix</keyword>
<dbReference type="Gene3D" id="2.40.10.350">
    <property type="entry name" value="Rod shape-determining protein MreC, domain 2"/>
    <property type="match status" value="1"/>
</dbReference>
<dbReference type="InterPro" id="IPR055342">
    <property type="entry name" value="MreC_beta-barrel_core"/>
</dbReference>
<feature type="transmembrane region" description="Helical" evidence="8">
    <location>
        <begin position="6"/>
        <end position="23"/>
    </location>
</feature>
<dbReference type="GO" id="GO:0005886">
    <property type="term" value="C:plasma membrane"/>
    <property type="evidence" value="ECO:0007669"/>
    <property type="project" value="TreeGrafter"/>
</dbReference>
<evidence type="ECO:0000256" key="1">
    <source>
        <dbReference type="ARBA" id="ARBA00009369"/>
    </source>
</evidence>
<reference evidence="11" key="1">
    <citation type="journal article" date="2009" name="Environ. Microbiol.">
        <title>Contribution of mobile genetic elements to Desulfovibrio vulgaris genome plasticity.</title>
        <authorList>
            <person name="Walker C.B."/>
            <person name="Stolyar S."/>
            <person name="Chivian D."/>
            <person name="Pinel N."/>
            <person name="Gabster J.A."/>
            <person name="Dehal P.S."/>
            <person name="He Z."/>
            <person name="Yang Z.K."/>
            <person name="Yen H.C."/>
            <person name="Zhou J."/>
            <person name="Wall J.D."/>
            <person name="Hazen T.C."/>
            <person name="Arkin A.P."/>
            <person name="Stahl D.A."/>
        </authorList>
    </citation>
    <scope>NUCLEOTIDE SEQUENCE [LARGE SCALE GENOMIC DNA]</scope>
    <source>
        <strain evidence="11">DP4</strain>
    </source>
</reference>
<feature type="compositionally biased region" description="Low complexity" evidence="7">
    <location>
        <begin position="287"/>
        <end position="304"/>
    </location>
</feature>
<keyword evidence="8" id="KW-0472">Membrane</keyword>
<feature type="region of interest" description="Disordered" evidence="7">
    <location>
        <begin position="280"/>
        <end position="304"/>
    </location>
</feature>
<protein>
    <recommendedName>
        <fullName evidence="2 5">Cell shape-determining protein MreC</fullName>
    </recommendedName>
    <alternativeName>
        <fullName evidence="4 5">Cell shape protein MreC</fullName>
    </alternativeName>
</protein>
<dbReference type="AlphaFoldDB" id="A0A0H3AA94"/>
<evidence type="ECO:0000256" key="8">
    <source>
        <dbReference type="SAM" id="Phobius"/>
    </source>
</evidence>
<keyword evidence="8" id="KW-0812">Transmembrane</keyword>
<dbReference type="Pfam" id="PF04085">
    <property type="entry name" value="MreC"/>
    <property type="match status" value="1"/>
</dbReference>
<keyword evidence="6" id="KW-0175">Coiled coil</keyword>
<feature type="domain" description="Rod shape-determining protein MreC beta-barrel core" evidence="9">
    <location>
        <begin position="127"/>
        <end position="267"/>
    </location>
</feature>
<comment type="function">
    <text evidence="5">Involved in formation and maintenance of cell shape.</text>
</comment>
<evidence type="ECO:0000256" key="5">
    <source>
        <dbReference type="PIRNR" id="PIRNR038471"/>
    </source>
</evidence>
<dbReference type="EMBL" id="CP000527">
    <property type="protein sequence ID" value="ABM29201.1"/>
    <property type="molecule type" value="Genomic_DNA"/>
</dbReference>
<feature type="coiled-coil region" evidence="6">
    <location>
        <begin position="73"/>
        <end position="100"/>
    </location>
</feature>
<dbReference type="Gene3D" id="2.40.10.340">
    <property type="entry name" value="Rod shape-determining protein MreC, domain 1"/>
    <property type="match status" value="1"/>
</dbReference>
<accession>A0A0H3AA94</accession>
<evidence type="ECO:0000256" key="3">
    <source>
        <dbReference type="ARBA" id="ARBA00022960"/>
    </source>
</evidence>
<evidence type="ECO:0000256" key="7">
    <source>
        <dbReference type="SAM" id="MobiDB-lite"/>
    </source>
</evidence>
<dbReference type="SMR" id="A0A0H3AA94"/>
<dbReference type="InterPro" id="IPR007221">
    <property type="entry name" value="MreC"/>
</dbReference>
<dbReference type="RefSeq" id="WP_010938089.1">
    <property type="nucleotide sequence ID" value="NC_008751.1"/>
</dbReference>
<keyword evidence="3 5" id="KW-0133">Cell shape</keyword>
<dbReference type="PIRSF" id="PIRSF038471">
    <property type="entry name" value="MreC"/>
    <property type="match status" value="1"/>
</dbReference>
<sequence length="304" mass="32857">MTPKRVILLLVPILFLYLGLYSWNQRTGTLDRLADNTGLEVVGAVLRPALWAHDRVVTFWDHYINLVGVREDHDRLKAQLEVTSRQLAQYAEDRAELSRLRQLLTLAPPDDWQAVGARVLASRLGPQGVLDTITIDHGYFTGAAPGTPVATHLGVVGRVLRSGPHTASVLLLVDSGSRVSVISHDNRTQGVLVGGGPGNPLEVRYVAVNAKLDEGEILVTSGLDGAFPKGLPVARVITVTPPDLSMFQGVLAAPLVDFESLEEVLLMQRPPARYALQQAPVHASNGTAQPQTQPAPATQARKPR</sequence>
<proteinExistence type="inferred from homology"/>
<evidence type="ECO:0000313" key="10">
    <source>
        <dbReference type="EMBL" id="ABM29201.1"/>
    </source>
</evidence>
<dbReference type="KEGG" id="dvl:Dvul_2185"/>
<evidence type="ECO:0000313" key="11">
    <source>
        <dbReference type="Proteomes" id="UP000009173"/>
    </source>
</evidence>
<gene>
    <name evidence="10" type="ordered locus">Dvul_2185</name>
</gene>
<comment type="similarity">
    <text evidence="1 5">Belongs to the MreC family.</text>
</comment>
<organism evidence="10 11">
    <name type="scientific">Nitratidesulfovibrio vulgaris (strain DP4)</name>
    <name type="common">Desulfovibrio vulgaris</name>
    <dbReference type="NCBI Taxonomy" id="391774"/>
    <lineage>
        <taxon>Bacteria</taxon>
        <taxon>Pseudomonadati</taxon>
        <taxon>Thermodesulfobacteriota</taxon>
        <taxon>Desulfovibrionia</taxon>
        <taxon>Desulfovibrionales</taxon>
        <taxon>Desulfovibrionaceae</taxon>
        <taxon>Nitratidesulfovibrio</taxon>
    </lineage>
</organism>
<evidence type="ECO:0000256" key="4">
    <source>
        <dbReference type="ARBA" id="ARBA00032089"/>
    </source>
</evidence>
<dbReference type="PANTHER" id="PTHR34138:SF1">
    <property type="entry name" value="CELL SHAPE-DETERMINING PROTEIN MREC"/>
    <property type="match status" value="1"/>
</dbReference>
<dbReference type="Proteomes" id="UP000009173">
    <property type="component" value="Chromosome"/>
</dbReference>